<dbReference type="EMBL" id="MCGR01000014">
    <property type="protein sequence ID" value="ORY86743.1"/>
    <property type="molecule type" value="Genomic_DNA"/>
</dbReference>
<organism evidence="6 7">
    <name type="scientific">Leucosporidium creatinivorum</name>
    <dbReference type="NCBI Taxonomy" id="106004"/>
    <lineage>
        <taxon>Eukaryota</taxon>
        <taxon>Fungi</taxon>
        <taxon>Dikarya</taxon>
        <taxon>Basidiomycota</taxon>
        <taxon>Pucciniomycotina</taxon>
        <taxon>Microbotryomycetes</taxon>
        <taxon>Leucosporidiales</taxon>
        <taxon>Leucosporidium</taxon>
    </lineage>
</organism>
<evidence type="ECO:0000313" key="7">
    <source>
        <dbReference type="Proteomes" id="UP000193467"/>
    </source>
</evidence>
<proteinExistence type="predicted"/>
<dbReference type="Gene3D" id="6.10.140.2220">
    <property type="match status" value="1"/>
</dbReference>
<keyword evidence="2 4" id="KW-0863">Zinc-finger</keyword>
<dbReference type="GO" id="GO:0008270">
    <property type="term" value="F:zinc ion binding"/>
    <property type="evidence" value="ECO:0007669"/>
    <property type="project" value="UniProtKB-KW"/>
</dbReference>
<dbReference type="Proteomes" id="UP000193467">
    <property type="component" value="Unassembled WGS sequence"/>
</dbReference>
<sequence>MAIEVVRCKATANDPLISRTAGGKLDTLPHLYELTSHCYGKLKPDSPQEAIVVKLAINFILIIAHCAVTRRSIVCIPSVDATRDELEMYAKEFAWLCDGEKSKFDILLLAPSVTYNSEALYDDLRSLTAPLGLELSFRTQRGYDDPKDHPSVAIVERGTAKTTIVDLGKGMSFNSSATAIPAETERNVRVWWPMFISFNNFVIKKYDQAPPQLLEQYDGDKGATRLPVLCDSARMMLINCRVGMPVDEFLERTRPGQLEEKAKLGLEMMMGMLLRLPKFCIVCAATERANTQAQVKKIRRCTGCNAEEYCSEEHQKQDWKAGHKRLCKDLQLLHKEALARQARSGVPSYLRRGG</sequence>
<protein>
    <recommendedName>
        <fullName evidence="5">MYND-type domain-containing protein</fullName>
    </recommendedName>
</protein>
<feature type="domain" description="MYND-type" evidence="5">
    <location>
        <begin position="280"/>
        <end position="327"/>
    </location>
</feature>
<gene>
    <name evidence="6" type="ORF">BCR35DRAFT_351488</name>
</gene>
<keyword evidence="7" id="KW-1185">Reference proteome</keyword>
<name>A0A1Y2FRX9_9BASI</name>
<dbReference type="PROSITE" id="PS01360">
    <property type="entry name" value="ZF_MYND_1"/>
    <property type="match status" value="1"/>
</dbReference>
<comment type="caution">
    <text evidence="6">The sequence shown here is derived from an EMBL/GenBank/DDBJ whole genome shotgun (WGS) entry which is preliminary data.</text>
</comment>
<evidence type="ECO:0000256" key="1">
    <source>
        <dbReference type="ARBA" id="ARBA00022723"/>
    </source>
</evidence>
<keyword evidence="1" id="KW-0479">Metal-binding</keyword>
<dbReference type="Pfam" id="PF01753">
    <property type="entry name" value="zf-MYND"/>
    <property type="match status" value="1"/>
</dbReference>
<keyword evidence="3" id="KW-0862">Zinc</keyword>
<dbReference type="OrthoDB" id="5945798at2759"/>
<dbReference type="InParanoid" id="A0A1Y2FRX9"/>
<accession>A0A1Y2FRX9</accession>
<dbReference type="AlphaFoldDB" id="A0A1Y2FRX9"/>
<evidence type="ECO:0000256" key="3">
    <source>
        <dbReference type="ARBA" id="ARBA00022833"/>
    </source>
</evidence>
<evidence type="ECO:0000313" key="6">
    <source>
        <dbReference type="EMBL" id="ORY86743.1"/>
    </source>
</evidence>
<evidence type="ECO:0000259" key="5">
    <source>
        <dbReference type="PROSITE" id="PS50865"/>
    </source>
</evidence>
<reference evidence="6 7" key="1">
    <citation type="submission" date="2016-07" db="EMBL/GenBank/DDBJ databases">
        <title>Pervasive Adenine N6-methylation of Active Genes in Fungi.</title>
        <authorList>
            <consortium name="DOE Joint Genome Institute"/>
            <person name="Mondo S.J."/>
            <person name="Dannebaum R.O."/>
            <person name="Kuo R.C."/>
            <person name="Labutti K."/>
            <person name="Haridas S."/>
            <person name="Kuo A."/>
            <person name="Salamov A."/>
            <person name="Ahrendt S.R."/>
            <person name="Lipzen A."/>
            <person name="Sullivan W."/>
            <person name="Andreopoulos W.B."/>
            <person name="Clum A."/>
            <person name="Lindquist E."/>
            <person name="Daum C."/>
            <person name="Ramamoorthy G.K."/>
            <person name="Gryganskyi A."/>
            <person name="Culley D."/>
            <person name="Magnuson J.K."/>
            <person name="James T.Y."/>
            <person name="O'Malley M.A."/>
            <person name="Stajich J.E."/>
            <person name="Spatafora J.W."/>
            <person name="Visel A."/>
            <person name="Grigoriev I.V."/>
        </authorList>
    </citation>
    <scope>NUCLEOTIDE SEQUENCE [LARGE SCALE GENOMIC DNA]</scope>
    <source>
        <strain evidence="6 7">62-1032</strain>
    </source>
</reference>
<evidence type="ECO:0000256" key="2">
    <source>
        <dbReference type="ARBA" id="ARBA00022771"/>
    </source>
</evidence>
<dbReference type="PROSITE" id="PS50865">
    <property type="entry name" value="ZF_MYND_2"/>
    <property type="match status" value="1"/>
</dbReference>
<evidence type="ECO:0000256" key="4">
    <source>
        <dbReference type="PROSITE-ProRule" id="PRU00134"/>
    </source>
</evidence>
<dbReference type="InterPro" id="IPR002893">
    <property type="entry name" value="Znf_MYND"/>
</dbReference>
<dbReference type="SUPFAM" id="SSF144232">
    <property type="entry name" value="HIT/MYND zinc finger-like"/>
    <property type="match status" value="1"/>
</dbReference>